<keyword evidence="2" id="KW-0805">Transcription regulation</keyword>
<comment type="subcellular location">
    <subcellularLocation>
        <location evidence="1">Nucleus</location>
    </subcellularLocation>
</comment>
<evidence type="ECO:0000256" key="3">
    <source>
        <dbReference type="ARBA" id="ARBA00023125"/>
    </source>
</evidence>
<dbReference type="SMART" id="SM01019">
    <property type="entry name" value="B3"/>
    <property type="match status" value="1"/>
</dbReference>
<feature type="domain" description="TF-B3" evidence="7">
    <location>
        <begin position="224"/>
        <end position="326"/>
    </location>
</feature>
<evidence type="ECO:0000256" key="6">
    <source>
        <dbReference type="SAM" id="MobiDB-lite"/>
    </source>
</evidence>
<dbReference type="InterPro" id="IPR044800">
    <property type="entry name" value="LEC2-like"/>
</dbReference>
<dbReference type="GO" id="GO:0003677">
    <property type="term" value="F:DNA binding"/>
    <property type="evidence" value="ECO:0007669"/>
    <property type="project" value="UniProtKB-KW"/>
</dbReference>
<dbReference type="InterPro" id="IPR003340">
    <property type="entry name" value="B3_DNA-bd"/>
</dbReference>
<evidence type="ECO:0000256" key="2">
    <source>
        <dbReference type="ARBA" id="ARBA00023015"/>
    </source>
</evidence>
<dbReference type="Pfam" id="PF02362">
    <property type="entry name" value="B3"/>
    <property type="match status" value="1"/>
</dbReference>
<evidence type="ECO:0000313" key="9">
    <source>
        <dbReference type="Proteomes" id="UP001341281"/>
    </source>
</evidence>
<evidence type="ECO:0000256" key="5">
    <source>
        <dbReference type="ARBA" id="ARBA00023242"/>
    </source>
</evidence>
<dbReference type="GO" id="GO:0003700">
    <property type="term" value="F:DNA-binding transcription factor activity"/>
    <property type="evidence" value="ECO:0007669"/>
    <property type="project" value="InterPro"/>
</dbReference>
<sequence length="360" mass="39781">MANANGSSAGGASASHGDPRMAISHEQYLRASMASVHRAAPGAANNVHHQYPAGLIQPPVGMPVHHVPAVSRPPYSPQIAVPPPLQPSFVPPPENSAAQSQLPTEHYLDYSQSDNVASSHLVRGEDFATNFTMSPSMVPTSPFRLMSPRSPKYTSTQIFEETNFEQTNKLEDTSRIFGSGDIKSENSEEQDPTPAVKMEDPNQGNGQVNVMSRIVNCQDYRIVLRKDLTNSDVGNIGRIVLPKKDAEPNLPILEDKDGLILEMDDFELPAVWKFKYRYWPNNKSRMYILETTGEFVKRHGLQAKDILIIYRNKKSGRYVARAVKAEDIQVPQCECIKAGNLREECGFVKAPLEAGANDLV</sequence>
<dbReference type="SUPFAM" id="SSF101936">
    <property type="entry name" value="DNA-binding pseudobarrel domain"/>
    <property type="match status" value="1"/>
</dbReference>
<evidence type="ECO:0000256" key="1">
    <source>
        <dbReference type="ARBA" id="ARBA00004123"/>
    </source>
</evidence>
<keyword evidence="9" id="KW-1185">Reference proteome</keyword>
<dbReference type="EMBL" id="CP144751">
    <property type="protein sequence ID" value="WVZ87684.1"/>
    <property type="molecule type" value="Genomic_DNA"/>
</dbReference>
<protein>
    <recommendedName>
        <fullName evidence="7">TF-B3 domain-containing protein</fullName>
    </recommendedName>
</protein>
<dbReference type="InterPro" id="IPR015300">
    <property type="entry name" value="DNA-bd_pseudobarrel_sf"/>
</dbReference>
<evidence type="ECO:0000256" key="4">
    <source>
        <dbReference type="ARBA" id="ARBA00023163"/>
    </source>
</evidence>
<name>A0AAQ3UBX0_PASNO</name>
<keyword evidence="4" id="KW-0804">Transcription</keyword>
<dbReference type="PANTHER" id="PTHR31140:SF90">
    <property type="entry name" value="B3 DOMAIN-CONTAINING TRANSCRIPTION FACTOR LEC2"/>
    <property type="match status" value="1"/>
</dbReference>
<dbReference type="CDD" id="cd10017">
    <property type="entry name" value="B3_DNA"/>
    <property type="match status" value="1"/>
</dbReference>
<gene>
    <name evidence="8" type="ORF">U9M48_034285</name>
</gene>
<evidence type="ECO:0000259" key="7">
    <source>
        <dbReference type="SMART" id="SM01019"/>
    </source>
</evidence>
<organism evidence="8 9">
    <name type="scientific">Paspalum notatum var. saurae</name>
    <dbReference type="NCBI Taxonomy" id="547442"/>
    <lineage>
        <taxon>Eukaryota</taxon>
        <taxon>Viridiplantae</taxon>
        <taxon>Streptophyta</taxon>
        <taxon>Embryophyta</taxon>
        <taxon>Tracheophyta</taxon>
        <taxon>Spermatophyta</taxon>
        <taxon>Magnoliopsida</taxon>
        <taxon>Liliopsida</taxon>
        <taxon>Poales</taxon>
        <taxon>Poaceae</taxon>
        <taxon>PACMAD clade</taxon>
        <taxon>Panicoideae</taxon>
        <taxon>Andropogonodae</taxon>
        <taxon>Paspaleae</taxon>
        <taxon>Paspalinae</taxon>
        <taxon>Paspalum</taxon>
    </lineage>
</organism>
<dbReference type="PANTHER" id="PTHR31140">
    <property type="entry name" value="B3 DOMAIN-CONTAINING TRANSCRIPTION FACTOR ABI3"/>
    <property type="match status" value="1"/>
</dbReference>
<dbReference type="Proteomes" id="UP001341281">
    <property type="component" value="Chromosome 07"/>
</dbReference>
<feature type="region of interest" description="Disordered" evidence="6">
    <location>
        <begin position="177"/>
        <end position="205"/>
    </location>
</feature>
<feature type="region of interest" description="Disordered" evidence="6">
    <location>
        <begin position="78"/>
        <end position="101"/>
    </location>
</feature>
<reference evidence="8 9" key="1">
    <citation type="submission" date="2024-02" db="EMBL/GenBank/DDBJ databases">
        <title>High-quality chromosome-scale genome assembly of Pensacola bahiagrass (Paspalum notatum Flugge var. saurae).</title>
        <authorList>
            <person name="Vega J.M."/>
            <person name="Podio M."/>
            <person name="Orjuela J."/>
            <person name="Siena L.A."/>
            <person name="Pessino S.C."/>
            <person name="Combes M.C."/>
            <person name="Mariac C."/>
            <person name="Albertini E."/>
            <person name="Pupilli F."/>
            <person name="Ortiz J.P.A."/>
            <person name="Leblanc O."/>
        </authorList>
    </citation>
    <scope>NUCLEOTIDE SEQUENCE [LARGE SCALE GENOMIC DNA]</scope>
    <source>
        <strain evidence="8">R1</strain>
        <tissue evidence="8">Leaf</tissue>
    </source>
</reference>
<evidence type="ECO:0000313" key="8">
    <source>
        <dbReference type="EMBL" id="WVZ87684.1"/>
    </source>
</evidence>
<keyword evidence="5" id="KW-0539">Nucleus</keyword>
<dbReference type="Gene3D" id="2.40.330.10">
    <property type="entry name" value="DNA-binding pseudobarrel domain"/>
    <property type="match status" value="1"/>
</dbReference>
<dbReference type="AlphaFoldDB" id="A0AAQ3UBX0"/>
<accession>A0AAQ3UBX0</accession>
<feature type="compositionally biased region" description="Pro residues" evidence="6">
    <location>
        <begin position="78"/>
        <end position="94"/>
    </location>
</feature>
<dbReference type="GO" id="GO:0005634">
    <property type="term" value="C:nucleus"/>
    <property type="evidence" value="ECO:0007669"/>
    <property type="project" value="UniProtKB-SubCell"/>
</dbReference>
<keyword evidence="3" id="KW-0238">DNA-binding</keyword>
<proteinExistence type="predicted"/>